<dbReference type="AlphaFoldDB" id="A0A4P9K673"/>
<evidence type="ECO:0000256" key="1">
    <source>
        <dbReference type="SAM" id="Phobius"/>
    </source>
</evidence>
<accession>A0A4P9K673</accession>
<organism evidence="3 4">
    <name type="scientific">Thiomicrorhabdus sediminis</name>
    <dbReference type="NCBI Taxonomy" id="2580412"/>
    <lineage>
        <taxon>Bacteria</taxon>
        <taxon>Pseudomonadati</taxon>
        <taxon>Pseudomonadota</taxon>
        <taxon>Gammaproteobacteria</taxon>
        <taxon>Thiotrichales</taxon>
        <taxon>Piscirickettsiaceae</taxon>
        <taxon>Thiomicrorhabdus</taxon>
    </lineage>
</organism>
<keyword evidence="1" id="KW-1133">Transmembrane helix</keyword>
<dbReference type="InterPro" id="IPR033414">
    <property type="entry name" value="Sensor_dom"/>
</dbReference>
<proteinExistence type="predicted"/>
<feature type="transmembrane region" description="Helical" evidence="1">
    <location>
        <begin position="146"/>
        <end position="168"/>
    </location>
</feature>
<dbReference type="KEGG" id="thig:FE785_07740"/>
<dbReference type="InterPro" id="IPR000160">
    <property type="entry name" value="GGDEF_dom"/>
</dbReference>
<dbReference type="RefSeq" id="WP_138565206.1">
    <property type="nucleotide sequence ID" value="NZ_CP040602.1"/>
</dbReference>
<keyword evidence="1" id="KW-0472">Membrane</keyword>
<evidence type="ECO:0000259" key="2">
    <source>
        <dbReference type="PROSITE" id="PS50887"/>
    </source>
</evidence>
<dbReference type="PANTHER" id="PTHR44757:SF2">
    <property type="entry name" value="BIOFILM ARCHITECTURE MAINTENANCE PROTEIN MBAA"/>
    <property type="match status" value="1"/>
</dbReference>
<dbReference type="PROSITE" id="PS50887">
    <property type="entry name" value="GGDEF"/>
    <property type="match status" value="1"/>
</dbReference>
<reference evidence="3 4" key="1">
    <citation type="submission" date="2019-05" db="EMBL/GenBank/DDBJ databases">
        <title>Thiomicrorhabdus sediminis sp. nov, a novel sulfur-oxidizing bacterium isolated from coastal sediment.</title>
        <authorList>
            <person name="Liu X."/>
        </authorList>
    </citation>
    <scope>NUCLEOTIDE SEQUENCE [LARGE SCALE GENOMIC DNA]</scope>
    <source>
        <strain evidence="3 4">G1</strain>
    </source>
</reference>
<evidence type="ECO:0000313" key="4">
    <source>
        <dbReference type="Proteomes" id="UP000304864"/>
    </source>
</evidence>
<dbReference type="PANTHER" id="PTHR44757">
    <property type="entry name" value="DIGUANYLATE CYCLASE DGCP"/>
    <property type="match status" value="1"/>
</dbReference>
<dbReference type="EMBL" id="CP040602">
    <property type="protein sequence ID" value="QCU90532.1"/>
    <property type="molecule type" value="Genomic_DNA"/>
</dbReference>
<dbReference type="Proteomes" id="UP000304864">
    <property type="component" value="Chromosome"/>
</dbReference>
<name>A0A4P9K673_9GAMM</name>
<dbReference type="Pfam" id="PF17149">
    <property type="entry name" value="CHASE5"/>
    <property type="match status" value="1"/>
</dbReference>
<protein>
    <submittedName>
        <fullName evidence="3">Diguanylate cyclase</fullName>
    </submittedName>
</protein>
<dbReference type="CDD" id="cd01949">
    <property type="entry name" value="GGDEF"/>
    <property type="match status" value="1"/>
</dbReference>
<feature type="domain" description="GGDEF" evidence="2">
    <location>
        <begin position="394"/>
        <end position="527"/>
    </location>
</feature>
<keyword evidence="4" id="KW-1185">Reference proteome</keyword>
<dbReference type="InterPro" id="IPR043128">
    <property type="entry name" value="Rev_trsase/Diguanyl_cyclase"/>
</dbReference>
<gene>
    <name evidence="3" type="ORF">FE785_07740</name>
</gene>
<sequence>MQNSSNHNISKQLIIYLLLFSSLITLVLTAIQLNLNYRYDLGLIDQRFEQIQLTNVQSITQKAWTVNEKGLTDELQSILKLPDITYIEFIPNESSRKLISFGEKAEHRINHNVDIIYHYRNRDIKLGNLNISASLSNVYHRLIDTALIILVTQAIKTFAVSFFIFFLFQHLLTRHLSRIAEFLEDKNLINKANLLKLDRNENKWTHNDELGTLTQSINQMIVNSRETIHSLALTEQRLSQAQVLSNSGHWEYYIDKKEFHLNPQINSLLKLNEDLESLNLNEFLSLIITKHQNLFINQLELAEISDSSEAFELCLNNKGSDESFCFFVDIKLMQNQTDGSWLLGSMQDISHLIEQRNRLDFMANTDPLTGLANRNRFHIELESCLNRLRNMPNKSASVIIIDIDRFKEVNDALGHYAGDELLKMLSTRLQQAVSNHDRIARLGGDEFAFLISGGEVHAIAFIDELFKLTTQPFEVNGLQINVGLSAGVAITPEHSNNSHELLRQADIAMYNAKQKHSGYEIYSDYNDINSVRRLELITQLSSAIEASQFELYYQPKMTLTGQGTNLTVLKP</sequence>
<evidence type="ECO:0000313" key="3">
    <source>
        <dbReference type="EMBL" id="QCU90532.1"/>
    </source>
</evidence>
<dbReference type="Gene3D" id="3.30.450.20">
    <property type="entry name" value="PAS domain"/>
    <property type="match status" value="1"/>
</dbReference>
<dbReference type="InterPro" id="IPR052155">
    <property type="entry name" value="Biofilm_reg_signaling"/>
</dbReference>
<dbReference type="InterPro" id="IPR029787">
    <property type="entry name" value="Nucleotide_cyclase"/>
</dbReference>
<dbReference type="OrthoDB" id="5496380at2"/>
<feature type="transmembrane region" description="Helical" evidence="1">
    <location>
        <begin position="12"/>
        <end position="33"/>
    </location>
</feature>
<dbReference type="SMART" id="SM00267">
    <property type="entry name" value="GGDEF"/>
    <property type="match status" value="1"/>
</dbReference>
<dbReference type="Gene3D" id="3.30.70.270">
    <property type="match status" value="1"/>
</dbReference>
<keyword evidence="1" id="KW-0812">Transmembrane</keyword>
<dbReference type="Pfam" id="PF00990">
    <property type="entry name" value="GGDEF"/>
    <property type="match status" value="1"/>
</dbReference>
<dbReference type="NCBIfam" id="TIGR00254">
    <property type="entry name" value="GGDEF"/>
    <property type="match status" value="1"/>
</dbReference>
<dbReference type="SUPFAM" id="SSF55073">
    <property type="entry name" value="Nucleotide cyclase"/>
    <property type="match status" value="1"/>
</dbReference>
<dbReference type="Gene3D" id="6.10.340.10">
    <property type="match status" value="1"/>
</dbReference>